<evidence type="ECO:0000313" key="5">
    <source>
        <dbReference type="Proteomes" id="UP000636709"/>
    </source>
</evidence>
<evidence type="ECO:0000313" key="4">
    <source>
        <dbReference type="EMBL" id="KAF8732038.1"/>
    </source>
</evidence>
<organism evidence="4 5">
    <name type="scientific">Digitaria exilis</name>
    <dbReference type="NCBI Taxonomy" id="1010633"/>
    <lineage>
        <taxon>Eukaryota</taxon>
        <taxon>Viridiplantae</taxon>
        <taxon>Streptophyta</taxon>
        <taxon>Embryophyta</taxon>
        <taxon>Tracheophyta</taxon>
        <taxon>Spermatophyta</taxon>
        <taxon>Magnoliopsida</taxon>
        <taxon>Liliopsida</taxon>
        <taxon>Poales</taxon>
        <taxon>Poaceae</taxon>
        <taxon>PACMAD clade</taxon>
        <taxon>Panicoideae</taxon>
        <taxon>Panicodae</taxon>
        <taxon>Paniceae</taxon>
        <taxon>Anthephorinae</taxon>
        <taxon>Digitaria</taxon>
    </lineage>
</organism>
<dbReference type="PANTHER" id="PTHR31147:SF66">
    <property type="entry name" value="OS05G0315700 PROTEIN"/>
    <property type="match status" value="1"/>
</dbReference>
<comment type="caution">
    <text evidence="4">The sequence shown here is derived from an EMBL/GenBank/DDBJ whole genome shotgun (WGS) entry which is preliminary data.</text>
</comment>
<keyword evidence="5" id="KW-1185">Reference proteome</keyword>
<protein>
    <submittedName>
        <fullName evidence="4">Uncharacterized protein</fullName>
    </submittedName>
</protein>
<dbReference type="PANTHER" id="PTHR31147">
    <property type="entry name" value="ACYL TRANSFERASE 4"/>
    <property type="match status" value="1"/>
</dbReference>
<proteinExistence type="inferred from homology"/>
<dbReference type="OrthoDB" id="783018at2759"/>
<dbReference type="InterPro" id="IPR023213">
    <property type="entry name" value="CAT-like_dom_sf"/>
</dbReference>
<dbReference type="EMBL" id="JACEFO010001605">
    <property type="protein sequence ID" value="KAF8732038.1"/>
    <property type="molecule type" value="Genomic_DNA"/>
</dbReference>
<reference evidence="4" key="1">
    <citation type="submission" date="2020-07" db="EMBL/GenBank/DDBJ databases">
        <title>Genome sequence and genetic diversity analysis of an under-domesticated orphan crop, white fonio (Digitaria exilis).</title>
        <authorList>
            <person name="Bennetzen J.L."/>
            <person name="Chen S."/>
            <person name="Ma X."/>
            <person name="Wang X."/>
            <person name="Yssel A.E.J."/>
            <person name="Chaluvadi S.R."/>
            <person name="Johnson M."/>
            <person name="Gangashetty P."/>
            <person name="Hamidou F."/>
            <person name="Sanogo M.D."/>
            <person name="Zwaenepoel A."/>
            <person name="Wallace J."/>
            <person name="Van De Peer Y."/>
            <person name="Van Deynze A."/>
        </authorList>
    </citation>
    <scope>NUCLEOTIDE SEQUENCE</scope>
    <source>
        <tissue evidence="4">Leaves</tissue>
    </source>
</reference>
<dbReference type="Proteomes" id="UP000636709">
    <property type="component" value="Unassembled WGS sequence"/>
</dbReference>
<sequence>MALVLSMRLILRRDARVVAGNPARELVGPARLTPRETKRPSDIDNHEALRFHVPVVLFYRHVGDGGDPVRLIRRALGEALVPYHPLAGRLREVEDRKLVVDCTGEGVLFVEADADTTGLGDMAKLRPPPAATPRQGHDLRRHRGVRLARPHGRVGDLAGRGD</sequence>
<gene>
    <name evidence="4" type="ORF">HU200_015994</name>
</gene>
<feature type="region of interest" description="Disordered" evidence="3">
    <location>
        <begin position="120"/>
        <end position="140"/>
    </location>
</feature>
<evidence type="ECO:0000256" key="2">
    <source>
        <dbReference type="ARBA" id="ARBA00022679"/>
    </source>
</evidence>
<dbReference type="AlphaFoldDB" id="A0A835F978"/>
<keyword evidence="2" id="KW-0808">Transferase</keyword>
<dbReference type="InterPro" id="IPR050898">
    <property type="entry name" value="Plant_acyltransferase"/>
</dbReference>
<dbReference type="Gene3D" id="3.30.559.10">
    <property type="entry name" value="Chloramphenicol acetyltransferase-like domain"/>
    <property type="match status" value="1"/>
</dbReference>
<dbReference type="GO" id="GO:0016747">
    <property type="term" value="F:acyltransferase activity, transferring groups other than amino-acyl groups"/>
    <property type="evidence" value="ECO:0007669"/>
    <property type="project" value="UniProtKB-ARBA"/>
</dbReference>
<evidence type="ECO:0000256" key="1">
    <source>
        <dbReference type="ARBA" id="ARBA00009861"/>
    </source>
</evidence>
<name>A0A835F978_9POAL</name>
<accession>A0A835F978</accession>
<dbReference type="Pfam" id="PF02458">
    <property type="entry name" value="Transferase"/>
    <property type="match status" value="1"/>
</dbReference>
<comment type="similarity">
    <text evidence="1">Belongs to the plant acyltransferase family.</text>
</comment>
<evidence type="ECO:0000256" key="3">
    <source>
        <dbReference type="SAM" id="MobiDB-lite"/>
    </source>
</evidence>